<reference evidence="2" key="1">
    <citation type="submission" date="2022-07" db="EMBL/GenBank/DDBJ databases">
        <authorList>
            <person name="Macas J."/>
            <person name="Novak P."/>
            <person name="Neumann P."/>
        </authorList>
    </citation>
    <scope>NUCLEOTIDE SEQUENCE</scope>
</reference>
<keyword evidence="4" id="KW-1185">Reference proteome</keyword>
<sequence>MPGRNWLVHMPVLLADESSPSRRLLLAPKKGSRSITDYLAEMYALFEALALSQNPISEEDLVINILNGLGSDYSDLLSAIRVRKEALPLTEHQDILLERETKIHEAEAESQSILPTANATHLAPPTGVRRNSQQFDSRRGSMHRRGRGTYPGHNSRSSNSQVVCRFCDIPGHEVRQCRKLQRFLRENHLSHMVSSPPPAVNTTAMNTSTSQQPWLFDSGASHHVASDASLLPSFNEYGGPDEVRLGDGSGHGGVAHARGEP</sequence>
<accession>A0AAV0DAQ9</accession>
<evidence type="ECO:0000313" key="2">
    <source>
        <dbReference type="EMBL" id="CAH9096961.1"/>
    </source>
</evidence>
<evidence type="ECO:0000313" key="3">
    <source>
        <dbReference type="EMBL" id="CAH9138113.1"/>
    </source>
</evidence>
<evidence type="ECO:0000313" key="4">
    <source>
        <dbReference type="Proteomes" id="UP001152523"/>
    </source>
</evidence>
<dbReference type="InterPro" id="IPR036875">
    <property type="entry name" value="Znf_CCHC_sf"/>
</dbReference>
<dbReference type="EMBL" id="CAMAPF010001004">
    <property type="protein sequence ID" value="CAH9138113.1"/>
    <property type="molecule type" value="Genomic_DNA"/>
</dbReference>
<proteinExistence type="predicted"/>
<dbReference type="Proteomes" id="UP001152523">
    <property type="component" value="Unassembled WGS sequence"/>
</dbReference>
<organism evidence="2 4">
    <name type="scientific">Cuscuta epithymum</name>
    <dbReference type="NCBI Taxonomy" id="186058"/>
    <lineage>
        <taxon>Eukaryota</taxon>
        <taxon>Viridiplantae</taxon>
        <taxon>Streptophyta</taxon>
        <taxon>Embryophyta</taxon>
        <taxon>Tracheophyta</taxon>
        <taxon>Spermatophyta</taxon>
        <taxon>Magnoliopsida</taxon>
        <taxon>eudicotyledons</taxon>
        <taxon>Gunneridae</taxon>
        <taxon>Pentapetalae</taxon>
        <taxon>asterids</taxon>
        <taxon>lamiids</taxon>
        <taxon>Solanales</taxon>
        <taxon>Convolvulaceae</taxon>
        <taxon>Cuscuteae</taxon>
        <taxon>Cuscuta</taxon>
        <taxon>Cuscuta subgen. Cuscuta</taxon>
    </lineage>
</organism>
<dbReference type="GO" id="GO:0003676">
    <property type="term" value="F:nucleic acid binding"/>
    <property type="evidence" value="ECO:0007669"/>
    <property type="project" value="InterPro"/>
</dbReference>
<feature type="region of interest" description="Disordered" evidence="1">
    <location>
        <begin position="239"/>
        <end position="261"/>
    </location>
</feature>
<dbReference type="SUPFAM" id="SSF57756">
    <property type="entry name" value="Retrovirus zinc finger-like domains"/>
    <property type="match status" value="1"/>
</dbReference>
<feature type="region of interest" description="Disordered" evidence="1">
    <location>
        <begin position="119"/>
        <end position="158"/>
    </location>
</feature>
<dbReference type="PANTHER" id="PTHR47481:SF43">
    <property type="entry name" value="RETROTRANSPOSON COPIA-LIKE N-TERMINAL DOMAIN-CONTAINING PROTEIN"/>
    <property type="match status" value="1"/>
</dbReference>
<dbReference type="PANTHER" id="PTHR47481">
    <property type="match status" value="1"/>
</dbReference>
<evidence type="ECO:0000256" key="1">
    <source>
        <dbReference type="SAM" id="MobiDB-lite"/>
    </source>
</evidence>
<name>A0AAV0DAQ9_9ASTE</name>
<comment type="caution">
    <text evidence="2">The sequence shown here is derived from an EMBL/GenBank/DDBJ whole genome shotgun (WGS) entry which is preliminary data.</text>
</comment>
<dbReference type="Pfam" id="PF14223">
    <property type="entry name" value="Retrotran_gag_2"/>
    <property type="match status" value="1"/>
</dbReference>
<gene>
    <name evidence="2" type="ORF">CEPIT_LOCUS13911</name>
    <name evidence="3" type="ORF">CEPIT_LOCUS36551</name>
</gene>
<dbReference type="GO" id="GO:0008270">
    <property type="term" value="F:zinc ion binding"/>
    <property type="evidence" value="ECO:0007669"/>
    <property type="project" value="InterPro"/>
</dbReference>
<dbReference type="EMBL" id="CAMAPF010000089">
    <property type="protein sequence ID" value="CAH9096961.1"/>
    <property type="molecule type" value="Genomic_DNA"/>
</dbReference>
<dbReference type="AlphaFoldDB" id="A0AAV0DAQ9"/>
<protein>
    <submittedName>
        <fullName evidence="2">Uncharacterized protein</fullName>
    </submittedName>
</protein>